<evidence type="ECO:0000313" key="1">
    <source>
        <dbReference type="EMBL" id="GBP68144.1"/>
    </source>
</evidence>
<protein>
    <submittedName>
        <fullName evidence="1">Uncharacterized protein</fullName>
    </submittedName>
</protein>
<accession>A0A4C1XZK9</accession>
<evidence type="ECO:0000313" key="2">
    <source>
        <dbReference type="Proteomes" id="UP000299102"/>
    </source>
</evidence>
<organism evidence="1 2">
    <name type="scientific">Eumeta variegata</name>
    <name type="common">Bagworm moth</name>
    <name type="synonym">Eumeta japonica</name>
    <dbReference type="NCBI Taxonomy" id="151549"/>
    <lineage>
        <taxon>Eukaryota</taxon>
        <taxon>Metazoa</taxon>
        <taxon>Ecdysozoa</taxon>
        <taxon>Arthropoda</taxon>
        <taxon>Hexapoda</taxon>
        <taxon>Insecta</taxon>
        <taxon>Pterygota</taxon>
        <taxon>Neoptera</taxon>
        <taxon>Endopterygota</taxon>
        <taxon>Lepidoptera</taxon>
        <taxon>Glossata</taxon>
        <taxon>Ditrysia</taxon>
        <taxon>Tineoidea</taxon>
        <taxon>Psychidae</taxon>
        <taxon>Oiketicinae</taxon>
        <taxon>Eumeta</taxon>
    </lineage>
</organism>
<comment type="caution">
    <text evidence="1">The sequence shown here is derived from an EMBL/GenBank/DDBJ whole genome shotgun (WGS) entry which is preliminary data.</text>
</comment>
<reference evidence="1 2" key="1">
    <citation type="journal article" date="2019" name="Commun. Biol.">
        <title>The bagworm genome reveals a unique fibroin gene that provides high tensile strength.</title>
        <authorList>
            <person name="Kono N."/>
            <person name="Nakamura H."/>
            <person name="Ohtoshi R."/>
            <person name="Tomita M."/>
            <person name="Numata K."/>
            <person name="Arakawa K."/>
        </authorList>
    </citation>
    <scope>NUCLEOTIDE SEQUENCE [LARGE SCALE GENOMIC DNA]</scope>
</reference>
<name>A0A4C1XZK9_EUMVA</name>
<dbReference type="Proteomes" id="UP000299102">
    <property type="component" value="Unassembled WGS sequence"/>
</dbReference>
<gene>
    <name evidence="1" type="ORF">EVAR_46307_1</name>
</gene>
<dbReference type="EMBL" id="BGZK01001002">
    <property type="protein sequence ID" value="GBP68144.1"/>
    <property type="molecule type" value="Genomic_DNA"/>
</dbReference>
<keyword evidence="2" id="KW-1185">Reference proteome</keyword>
<dbReference type="AlphaFoldDB" id="A0A4C1XZK9"/>
<sequence length="207" mass="23351">MRNKEEIAEKEMRDERAIELRARRAHFAIKAVCTRARNGVCVYRRQLSLVLGAGSGARNSAPRLRAGRRKKYRDWHTTVAPVVMVYFRIVKLNRLDHTIMDFEKKWLYRGENAGATIDDGDAGRCRVWTQNEKLTCRPRPAGDARRVASCFLPHAAKLMTENDESVPTGPMCEIIYISNKNGPKAGPAPAQSTQWRLITTPLALSSS</sequence>
<proteinExistence type="predicted"/>